<accession>A0A7J7P751</accession>
<feature type="domain" description="Protein kinase" evidence="10">
    <location>
        <begin position="1"/>
        <end position="239"/>
    </location>
</feature>
<evidence type="ECO:0000256" key="6">
    <source>
        <dbReference type="ARBA" id="ARBA00022840"/>
    </source>
</evidence>
<sequence length="253" mass="28722">MEIKQTSEGTQIAIRKITSCGEPIGLKHFKPIRPLGCGDTGRFYTAEVVLGLEYLHCLGIIYRDLKPENVLIQKDGHVVLAHFDLSFLTSCKPQQYKCTVILQEIITGLGHSSAIDCTLHSLSKIDWWALGIFLYECFMDVHLSGGKTGRKHLPTFCTKISLFRVAYRNAVEKGDPTKKRRVERSCKMAEAKERNLTPAVPTDVQSILKRCENLEKEVRSLKLNLSFMNRKDSEQTKHIEDLQKQNEDLADES</sequence>
<organism evidence="11 12">
    <name type="scientific">Kingdonia uniflora</name>
    <dbReference type="NCBI Taxonomy" id="39325"/>
    <lineage>
        <taxon>Eukaryota</taxon>
        <taxon>Viridiplantae</taxon>
        <taxon>Streptophyta</taxon>
        <taxon>Embryophyta</taxon>
        <taxon>Tracheophyta</taxon>
        <taxon>Spermatophyta</taxon>
        <taxon>Magnoliopsida</taxon>
        <taxon>Ranunculales</taxon>
        <taxon>Circaeasteraceae</taxon>
        <taxon>Kingdonia</taxon>
    </lineage>
</organism>
<dbReference type="PANTHER" id="PTHR36890:SF1">
    <property type="entry name" value="PROTEIN CYCLOPS"/>
    <property type="match status" value="1"/>
</dbReference>
<comment type="catalytic activity">
    <reaction evidence="8">
        <text>L-seryl-[protein] + ATP = O-phospho-L-seryl-[protein] + ADP + H(+)</text>
        <dbReference type="Rhea" id="RHEA:17989"/>
        <dbReference type="Rhea" id="RHEA-COMP:9863"/>
        <dbReference type="Rhea" id="RHEA-COMP:11604"/>
        <dbReference type="ChEBI" id="CHEBI:15378"/>
        <dbReference type="ChEBI" id="CHEBI:29999"/>
        <dbReference type="ChEBI" id="CHEBI:30616"/>
        <dbReference type="ChEBI" id="CHEBI:83421"/>
        <dbReference type="ChEBI" id="CHEBI:456216"/>
        <dbReference type="EC" id="2.7.11.1"/>
    </reaction>
</comment>
<feature type="compositionally biased region" description="Basic and acidic residues" evidence="9">
    <location>
        <begin position="234"/>
        <end position="247"/>
    </location>
</feature>
<dbReference type="GO" id="GO:0005524">
    <property type="term" value="F:ATP binding"/>
    <property type="evidence" value="ECO:0007669"/>
    <property type="project" value="UniProtKB-KW"/>
</dbReference>
<name>A0A7J7P751_9MAGN</name>
<dbReference type="SUPFAM" id="SSF56112">
    <property type="entry name" value="Protein kinase-like (PK-like)"/>
    <property type="match status" value="1"/>
</dbReference>
<reference evidence="11 12" key="1">
    <citation type="journal article" date="2020" name="IScience">
        <title>Genome Sequencing of the Endangered Kingdonia uniflora (Circaeasteraceae, Ranunculales) Reveals Potential Mechanisms of Evolutionary Specialization.</title>
        <authorList>
            <person name="Sun Y."/>
            <person name="Deng T."/>
            <person name="Zhang A."/>
            <person name="Moore M.J."/>
            <person name="Landis J.B."/>
            <person name="Lin N."/>
            <person name="Zhang H."/>
            <person name="Zhang X."/>
            <person name="Huang J."/>
            <person name="Zhang X."/>
            <person name="Sun H."/>
            <person name="Wang H."/>
        </authorList>
    </citation>
    <scope>NUCLEOTIDE SEQUENCE [LARGE SCALE GENOMIC DNA]</scope>
    <source>
        <strain evidence="11">TB1705</strain>
        <tissue evidence="11">Leaf</tissue>
    </source>
</reference>
<gene>
    <name evidence="11" type="ORF">GIB67_030483</name>
</gene>
<dbReference type="EMBL" id="JACGCM010000203">
    <property type="protein sequence ID" value="KAF6175265.1"/>
    <property type="molecule type" value="Genomic_DNA"/>
</dbReference>
<evidence type="ECO:0000256" key="8">
    <source>
        <dbReference type="ARBA" id="ARBA00048679"/>
    </source>
</evidence>
<dbReference type="InterPro" id="IPR040036">
    <property type="entry name" value="CYCLOPS"/>
</dbReference>
<dbReference type="EC" id="2.7.11.1" evidence="1"/>
<dbReference type="Proteomes" id="UP000541444">
    <property type="component" value="Unassembled WGS sequence"/>
</dbReference>
<dbReference type="Gene3D" id="1.10.510.10">
    <property type="entry name" value="Transferase(Phosphotransferase) domain 1"/>
    <property type="match status" value="1"/>
</dbReference>
<evidence type="ECO:0000256" key="2">
    <source>
        <dbReference type="ARBA" id="ARBA00022527"/>
    </source>
</evidence>
<dbReference type="SMART" id="SM00220">
    <property type="entry name" value="S_TKc"/>
    <property type="match status" value="1"/>
</dbReference>
<dbReference type="GO" id="GO:0004674">
    <property type="term" value="F:protein serine/threonine kinase activity"/>
    <property type="evidence" value="ECO:0007669"/>
    <property type="project" value="UniProtKB-KW"/>
</dbReference>
<evidence type="ECO:0000256" key="4">
    <source>
        <dbReference type="ARBA" id="ARBA00022741"/>
    </source>
</evidence>
<dbReference type="Pfam" id="PF00069">
    <property type="entry name" value="Pkinase"/>
    <property type="match status" value="1"/>
</dbReference>
<comment type="caution">
    <text evidence="11">The sequence shown here is derived from an EMBL/GenBank/DDBJ whole genome shotgun (WGS) entry which is preliminary data.</text>
</comment>
<evidence type="ECO:0000256" key="7">
    <source>
        <dbReference type="ARBA" id="ARBA00047899"/>
    </source>
</evidence>
<protein>
    <recommendedName>
        <fullName evidence="1">non-specific serine/threonine protein kinase</fullName>
        <ecNumber evidence="1">2.7.11.1</ecNumber>
    </recommendedName>
</protein>
<dbReference type="GO" id="GO:0005634">
    <property type="term" value="C:nucleus"/>
    <property type="evidence" value="ECO:0007669"/>
    <property type="project" value="InterPro"/>
</dbReference>
<keyword evidence="3" id="KW-0808">Transferase</keyword>
<evidence type="ECO:0000256" key="9">
    <source>
        <dbReference type="SAM" id="MobiDB-lite"/>
    </source>
</evidence>
<evidence type="ECO:0000313" key="11">
    <source>
        <dbReference type="EMBL" id="KAF6175265.1"/>
    </source>
</evidence>
<dbReference type="InterPro" id="IPR000719">
    <property type="entry name" value="Prot_kinase_dom"/>
</dbReference>
<keyword evidence="4" id="KW-0547">Nucleotide-binding</keyword>
<feature type="region of interest" description="Disordered" evidence="9">
    <location>
        <begin position="234"/>
        <end position="253"/>
    </location>
</feature>
<comment type="catalytic activity">
    <reaction evidence="7">
        <text>L-threonyl-[protein] + ATP = O-phospho-L-threonyl-[protein] + ADP + H(+)</text>
        <dbReference type="Rhea" id="RHEA:46608"/>
        <dbReference type="Rhea" id="RHEA-COMP:11060"/>
        <dbReference type="Rhea" id="RHEA-COMP:11605"/>
        <dbReference type="ChEBI" id="CHEBI:15378"/>
        <dbReference type="ChEBI" id="CHEBI:30013"/>
        <dbReference type="ChEBI" id="CHEBI:30616"/>
        <dbReference type="ChEBI" id="CHEBI:61977"/>
        <dbReference type="ChEBI" id="CHEBI:456216"/>
        <dbReference type="EC" id="2.7.11.1"/>
    </reaction>
</comment>
<dbReference type="PROSITE" id="PS50011">
    <property type="entry name" value="PROTEIN_KINASE_DOM"/>
    <property type="match status" value="1"/>
</dbReference>
<evidence type="ECO:0000256" key="5">
    <source>
        <dbReference type="ARBA" id="ARBA00022777"/>
    </source>
</evidence>
<evidence type="ECO:0000256" key="3">
    <source>
        <dbReference type="ARBA" id="ARBA00022679"/>
    </source>
</evidence>
<keyword evidence="12" id="KW-1185">Reference proteome</keyword>
<keyword evidence="2" id="KW-0723">Serine/threonine-protein kinase</keyword>
<dbReference type="GO" id="GO:0043565">
    <property type="term" value="F:sequence-specific DNA binding"/>
    <property type="evidence" value="ECO:0007669"/>
    <property type="project" value="InterPro"/>
</dbReference>
<dbReference type="FunFam" id="1.10.510.10:FF:000294">
    <property type="entry name" value="Serine/threonine-protein kinase OXI1"/>
    <property type="match status" value="1"/>
</dbReference>
<dbReference type="PANTHER" id="PTHR36890">
    <property type="entry name" value="PROTEIN CYCLOPS"/>
    <property type="match status" value="1"/>
</dbReference>
<proteinExistence type="predicted"/>
<dbReference type="InterPro" id="IPR008271">
    <property type="entry name" value="Ser/Thr_kinase_AS"/>
</dbReference>
<dbReference type="InterPro" id="IPR011009">
    <property type="entry name" value="Kinase-like_dom_sf"/>
</dbReference>
<keyword evidence="6" id="KW-0067">ATP-binding</keyword>
<dbReference type="PROSITE" id="PS00108">
    <property type="entry name" value="PROTEIN_KINASE_ST"/>
    <property type="match status" value="1"/>
</dbReference>
<evidence type="ECO:0000259" key="10">
    <source>
        <dbReference type="PROSITE" id="PS50011"/>
    </source>
</evidence>
<evidence type="ECO:0000256" key="1">
    <source>
        <dbReference type="ARBA" id="ARBA00012513"/>
    </source>
</evidence>
<dbReference type="OrthoDB" id="1737017at2759"/>
<dbReference type="GO" id="GO:0036377">
    <property type="term" value="P:arbuscular mycorrhizal association"/>
    <property type="evidence" value="ECO:0007669"/>
    <property type="project" value="InterPro"/>
</dbReference>
<dbReference type="AlphaFoldDB" id="A0A7J7P751"/>
<keyword evidence="5" id="KW-0418">Kinase</keyword>
<evidence type="ECO:0000313" key="12">
    <source>
        <dbReference type="Proteomes" id="UP000541444"/>
    </source>
</evidence>